<dbReference type="AlphaFoldDB" id="A0A430B2H8"/>
<protein>
    <submittedName>
        <fullName evidence="1">Uncharacterized protein</fullName>
    </submittedName>
</protein>
<dbReference type="Proteomes" id="UP000286773">
    <property type="component" value="Unassembled WGS sequence"/>
</dbReference>
<accession>A0A430B2H8</accession>
<evidence type="ECO:0000313" key="1">
    <source>
        <dbReference type="EMBL" id="RSU14523.1"/>
    </source>
</evidence>
<evidence type="ECO:0000313" key="2">
    <source>
        <dbReference type="Proteomes" id="UP000286773"/>
    </source>
</evidence>
<dbReference type="RefSeq" id="WP_126811330.1">
    <property type="nucleotide sequence ID" value="NZ_NGKC01000001.1"/>
</dbReference>
<name>A0A430B2H8_9ENTE</name>
<keyword evidence="2" id="KW-1185">Reference proteome</keyword>
<proteinExistence type="predicted"/>
<comment type="caution">
    <text evidence="1">The sequence shown here is derived from an EMBL/GenBank/DDBJ whole genome shotgun (WGS) entry which is preliminary data.</text>
</comment>
<gene>
    <name evidence="1" type="ORF">CBF27_00620</name>
</gene>
<organism evidence="1 2">
    <name type="scientific">Vagococcus acidifermentans</name>
    <dbReference type="NCBI Taxonomy" id="564710"/>
    <lineage>
        <taxon>Bacteria</taxon>
        <taxon>Bacillati</taxon>
        <taxon>Bacillota</taxon>
        <taxon>Bacilli</taxon>
        <taxon>Lactobacillales</taxon>
        <taxon>Enterococcaceae</taxon>
        <taxon>Vagococcus</taxon>
    </lineage>
</organism>
<reference evidence="1 2" key="1">
    <citation type="submission" date="2017-05" db="EMBL/GenBank/DDBJ databases">
        <title>Vagococcus spp. assemblies.</title>
        <authorList>
            <person name="Gulvik C.A."/>
        </authorList>
    </citation>
    <scope>NUCLEOTIDE SEQUENCE [LARGE SCALE GENOMIC DNA]</scope>
    <source>
        <strain evidence="1 2">LMG 24798</strain>
    </source>
</reference>
<sequence length="79" mass="9007">MIYCLHYIQQKKAEDLFTIDMVIPLREVKVDYYVGDKQVVGVKDVVTGCALPFKILSDGYVQLTVEELRGYCVMSVQTV</sequence>
<dbReference type="EMBL" id="NGKC01000001">
    <property type="protein sequence ID" value="RSU14523.1"/>
    <property type="molecule type" value="Genomic_DNA"/>
</dbReference>